<feature type="region of interest" description="Disordered" evidence="5">
    <location>
        <begin position="639"/>
        <end position="668"/>
    </location>
</feature>
<comment type="caution">
    <text evidence="8">The sequence shown here is derived from an EMBL/GenBank/DDBJ whole genome shotgun (WGS) entry which is preliminary data.</text>
</comment>
<keyword evidence="1" id="KW-0805">Transcription regulation</keyword>
<evidence type="ECO:0000256" key="3">
    <source>
        <dbReference type="ARBA" id="ARBA00023163"/>
    </source>
</evidence>
<dbReference type="GO" id="GO:0003677">
    <property type="term" value="F:DNA binding"/>
    <property type="evidence" value="ECO:0007669"/>
    <property type="project" value="UniProtKB-KW"/>
</dbReference>
<evidence type="ECO:0000259" key="7">
    <source>
        <dbReference type="PROSITE" id="PS51745"/>
    </source>
</evidence>
<dbReference type="InterPro" id="IPR045012">
    <property type="entry name" value="NLP"/>
</dbReference>
<dbReference type="PANTHER" id="PTHR32002">
    <property type="entry name" value="PROTEIN NLP8"/>
    <property type="match status" value="1"/>
</dbReference>
<accession>A0A1E5V1F2</accession>
<proteinExistence type="predicted"/>
<dbReference type="Pfam" id="PF22922">
    <property type="entry name" value="GAF_NLP"/>
    <property type="match status" value="1"/>
</dbReference>
<evidence type="ECO:0000256" key="4">
    <source>
        <dbReference type="ARBA" id="ARBA00023242"/>
    </source>
</evidence>
<dbReference type="PROSITE" id="PS51745">
    <property type="entry name" value="PB1"/>
    <property type="match status" value="1"/>
</dbReference>
<dbReference type="PANTHER" id="PTHR32002:SF74">
    <property type="entry name" value="OS02G0136000 PROTEIN"/>
    <property type="match status" value="1"/>
</dbReference>
<organism evidence="8 9">
    <name type="scientific">Dichanthelium oligosanthes</name>
    <dbReference type="NCBI Taxonomy" id="888268"/>
    <lineage>
        <taxon>Eukaryota</taxon>
        <taxon>Viridiplantae</taxon>
        <taxon>Streptophyta</taxon>
        <taxon>Embryophyta</taxon>
        <taxon>Tracheophyta</taxon>
        <taxon>Spermatophyta</taxon>
        <taxon>Magnoliopsida</taxon>
        <taxon>Liliopsida</taxon>
        <taxon>Poales</taxon>
        <taxon>Poaceae</taxon>
        <taxon>PACMAD clade</taxon>
        <taxon>Panicoideae</taxon>
        <taxon>Panicodae</taxon>
        <taxon>Paniceae</taxon>
        <taxon>Dichantheliinae</taxon>
        <taxon>Dichanthelium</taxon>
    </lineage>
</organism>
<dbReference type="InterPro" id="IPR003035">
    <property type="entry name" value="RWP-RK_dom"/>
</dbReference>
<feature type="region of interest" description="Disordered" evidence="5">
    <location>
        <begin position="46"/>
        <end position="93"/>
    </location>
</feature>
<dbReference type="GO" id="GO:0003700">
    <property type="term" value="F:DNA-binding transcription factor activity"/>
    <property type="evidence" value="ECO:0007669"/>
    <property type="project" value="InterPro"/>
</dbReference>
<dbReference type="Proteomes" id="UP000095767">
    <property type="component" value="Unassembled WGS sequence"/>
</dbReference>
<evidence type="ECO:0000259" key="6">
    <source>
        <dbReference type="PROSITE" id="PS51519"/>
    </source>
</evidence>
<dbReference type="PROSITE" id="PS51519">
    <property type="entry name" value="RWP_RK"/>
    <property type="match status" value="1"/>
</dbReference>
<dbReference type="STRING" id="888268.A0A1E5V1F2"/>
<feature type="compositionally biased region" description="Basic and acidic residues" evidence="5">
    <location>
        <begin position="524"/>
        <end position="535"/>
    </location>
</feature>
<feature type="domain" description="RWP-RK" evidence="6">
    <location>
        <begin position="530"/>
        <end position="615"/>
    </location>
</feature>
<keyword evidence="2" id="KW-0238">DNA-binding</keyword>
<evidence type="ECO:0000256" key="2">
    <source>
        <dbReference type="ARBA" id="ARBA00023125"/>
    </source>
</evidence>
<protein>
    <submittedName>
        <fullName evidence="8">Protein NLP6</fullName>
    </submittedName>
</protein>
<keyword evidence="4" id="KW-0539">Nucleus</keyword>
<feature type="compositionally biased region" description="Gly residues" evidence="5">
    <location>
        <begin position="72"/>
        <end position="93"/>
    </location>
</feature>
<keyword evidence="3" id="KW-0804">Transcription</keyword>
<dbReference type="InterPro" id="IPR034891">
    <property type="entry name" value="PB1_NLP"/>
</dbReference>
<evidence type="ECO:0000313" key="8">
    <source>
        <dbReference type="EMBL" id="OEL18918.1"/>
    </source>
</evidence>
<dbReference type="Pfam" id="PF02042">
    <property type="entry name" value="RWP-RK"/>
    <property type="match status" value="1"/>
</dbReference>
<name>A0A1E5V1F2_9POAL</name>
<sequence length="775" mass="81714">MVVEMEMEAHMDGVLQSFDLLLDGDRDGHGPCESFGAAAVDGSVSERRQPADGCFRGSVRERAGGSDRSRSGSGGGGGGGGPATEGKEATGGGAVKERIARALRIYKDAAGGDGGGALVQVWAPARDGGRRVLATRGQPFVLAPPQCHRLFQYRTVSLTHAFPVGGAGVPGERGLPGRVFDAGVPEWTPNVQYYGTGEYARISYALIYDIQAALVLPILDPGTGSCVAVIELVTTSPRLRFADEVDKLSNALQAVALRGSEICRPAPELCNDEAAELAMSEVSDILNTVGEAHRLPLAQAWVRCKRCNARAGQASLTAAGAPFYVANADESLRGFREACVEHHLRHGRGGLVEEAAAARGPRLCGDVTKYSMDAYPLAHHARFCGLAGCLAVCVQLRRDDDASMDDGSLEECVLEFFLPPDCRDGAVQKAAADAVAATIMERFGSGHLKAIVISGLQDLVFEIVADGECMLRSDTVIMADAPELELNDDHGGDERDSVEDGLHLAAGVGTADIEAPKMNSGDRNGGEDPRSQVGEKKKKTKRKGEKTVSLEVLQQYFSGCLKDAARSLGVCPTTMKRICRQHGISRWPFRKIAKANRSLDKIKRVFEAVPGSSKPMPVSTPAAVSRRDHALPCQSSALGMASSQGSCHAPPPPSKEAALRPPSHGGEAGVVTVKASHRGDIIRFRVPSSAGVATVKGEVAKRLGLEASEFDVKYLDDDNEWVLLSCDADFQECLDVVPALSGASTSSGSGAAPPVVRLMVQEVAEIHGSSCGSSD</sequence>
<dbReference type="InterPro" id="IPR055081">
    <property type="entry name" value="NLP1-9_GAF"/>
</dbReference>
<dbReference type="SUPFAM" id="SSF54277">
    <property type="entry name" value="CAD &amp; PB1 domains"/>
    <property type="match status" value="1"/>
</dbReference>
<dbReference type="InterPro" id="IPR053793">
    <property type="entry name" value="PB1-like"/>
</dbReference>
<dbReference type="InterPro" id="IPR000270">
    <property type="entry name" value="PB1_dom"/>
</dbReference>
<feature type="region of interest" description="Disordered" evidence="5">
    <location>
        <begin position="513"/>
        <end position="545"/>
    </location>
</feature>
<dbReference type="Gene3D" id="3.10.20.90">
    <property type="entry name" value="Phosphatidylinositol 3-kinase Catalytic Subunit, Chain A, domain 1"/>
    <property type="match status" value="1"/>
</dbReference>
<keyword evidence="9" id="KW-1185">Reference proteome</keyword>
<evidence type="ECO:0000256" key="1">
    <source>
        <dbReference type="ARBA" id="ARBA00023015"/>
    </source>
</evidence>
<dbReference type="EMBL" id="LWDX02055197">
    <property type="protein sequence ID" value="OEL18918.1"/>
    <property type="molecule type" value="Genomic_DNA"/>
</dbReference>
<feature type="domain" description="PB1" evidence="7">
    <location>
        <begin position="670"/>
        <end position="763"/>
    </location>
</feature>
<dbReference type="OrthoDB" id="6270329at2759"/>
<gene>
    <name evidence="8" type="ORF">BAE44_0020064</name>
</gene>
<dbReference type="CDD" id="cd06407">
    <property type="entry name" value="PB1_NLP"/>
    <property type="match status" value="1"/>
</dbReference>
<evidence type="ECO:0000256" key="5">
    <source>
        <dbReference type="SAM" id="MobiDB-lite"/>
    </source>
</evidence>
<feature type="compositionally biased region" description="Basic and acidic residues" evidence="5">
    <location>
        <begin position="58"/>
        <end position="70"/>
    </location>
</feature>
<evidence type="ECO:0000313" key="9">
    <source>
        <dbReference type="Proteomes" id="UP000095767"/>
    </source>
</evidence>
<reference evidence="8 9" key="1">
    <citation type="submission" date="2016-09" db="EMBL/GenBank/DDBJ databases">
        <title>The draft genome of Dichanthelium oligosanthes: A C3 panicoid grass species.</title>
        <authorList>
            <person name="Studer A.J."/>
            <person name="Schnable J.C."/>
            <person name="Brutnell T.P."/>
        </authorList>
    </citation>
    <scope>NUCLEOTIDE SEQUENCE [LARGE SCALE GENOMIC DNA]</scope>
    <source>
        <strain evidence="9">cv. Kellogg 1175</strain>
        <tissue evidence="8">Leaf</tissue>
    </source>
</reference>
<dbReference type="Pfam" id="PF00564">
    <property type="entry name" value="PB1"/>
    <property type="match status" value="1"/>
</dbReference>
<dbReference type="SMART" id="SM00666">
    <property type="entry name" value="PB1"/>
    <property type="match status" value="1"/>
</dbReference>
<dbReference type="AlphaFoldDB" id="A0A1E5V1F2"/>